<dbReference type="HOGENOM" id="CLU_1243133_0_0_6"/>
<evidence type="ECO:0000313" key="3">
    <source>
        <dbReference type="Proteomes" id="UP000013070"/>
    </source>
</evidence>
<dbReference type="Gene3D" id="3.90.730.10">
    <property type="entry name" value="Ribonuclease T2-like"/>
    <property type="match status" value="1"/>
</dbReference>
<evidence type="ECO:0000313" key="2">
    <source>
        <dbReference type="EMBL" id="ENU97281.1"/>
    </source>
</evidence>
<dbReference type="AlphaFoldDB" id="N8VBH7"/>
<feature type="signal peptide" evidence="1">
    <location>
        <begin position="1"/>
        <end position="28"/>
    </location>
</feature>
<evidence type="ECO:0000256" key="1">
    <source>
        <dbReference type="SAM" id="SignalP"/>
    </source>
</evidence>
<dbReference type="InterPro" id="IPR036430">
    <property type="entry name" value="RNase_T2-like_sf"/>
</dbReference>
<dbReference type="GO" id="GO:0033897">
    <property type="term" value="F:ribonuclease T2 activity"/>
    <property type="evidence" value="ECO:0007669"/>
    <property type="project" value="InterPro"/>
</dbReference>
<dbReference type="Proteomes" id="UP000013070">
    <property type="component" value="Unassembled WGS sequence"/>
</dbReference>
<dbReference type="eggNOG" id="COG3719">
    <property type="taxonomic scope" value="Bacteria"/>
</dbReference>
<keyword evidence="1" id="KW-0732">Signal</keyword>
<dbReference type="SUPFAM" id="SSF55895">
    <property type="entry name" value="Ribonuclease Rh-like"/>
    <property type="match status" value="1"/>
</dbReference>
<keyword evidence="3" id="KW-1185">Reference proteome</keyword>
<proteinExistence type="predicted"/>
<accession>N8VBH7</accession>
<comment type="caution">
    <text evidence="2">The sequence shown here is derived from an EMBL/GenBank/DDBJ whole genome shotgun (WGS) entry which is preliminary data.</text>
</comment>
<feature type="chain" id="PRO_5004133755" evidence="1">
    <location>
        <begin position="29"/>
        <end position="213"/>
    </location>
</feature>
<name>N8VBH7_9GAMM</name>
<gene>
    <name evidence="2" type="ORF">F969_03500</name>
</gene>
<protein>
    <submittedName>
        <fullName evidence="2">Uncharacterized protein</fullName>
    </submittedName>
</protein>
<reference evidence="2 3" key="1">
    <citation type="submission" date="2013-02" db="EMBL/GenBank/DDBJ databases">
        <title>The Genome Sequence of Acinetobacter sp. NIPH 899.</title>
        <authorList>
            <consortium name="The Broad Institute Genome Sequencing Platform"/>
            <consortium name="The Broad Institute Genome Sequencing Center for Infectious Disease"/>
            <person name="Cerqueira G."/>
            <person name="Feldgarden M."/>
            <person name="Courvalin P."/>
            <person name="Perichon B."/>
            <person name="Grillot-Courvalin C."/>
            <person name="Clermont D."/>
            <person name="Rocha E."/>
            <person name="Yoon E.-J."/>
            <person name="Nemec A."/>
            <person name="Walker B."/>
            <person name="Young S.K."/>
            <person name="Zeng Q."/>
            <person name="Gargeya S."/>
            <person name="Fitzgerald M."/>
            <person name="Haas B."/>
            <person name="Abouelleil A."/>
            <person name="Alvarado L."/>
            <person name="Arachchi H.M."/>
            <person name="Berlin A.M."/>
            <person name="Chapman S.B."/>
            <person name="Dewar J."/>
            <person name="Goldberg J."/>
            <person name="Griggs A."/>
            <person name="Gujja S."/>
            <person name="Hansen M."/>
            <person name="Howarth C."/>
            <person name="Imamovic A."/>
            <person name="Larimer J."/>
            <person name="McCowan C."/>
            <person name="Murphy C."/>
            <person name="Neiman D."/>
            <person name="Pearson M."/>
            <person name="Priest M."/>
            <person name="Roberts A."/>
            <person name="Saif S."/>
            <person name="Shea T."/>
            <person name="Sisk P."/>
            <person name="Sykes S."/>
            <person name="Wortman J."/>
            <person name="Nusbaum C."/>
            <person name="Birren B."/>
        </authorList>
    </citation>
    <scope>NUCLEOTIDE SEQUENCE [LARGE SCALE GENOMIC DNA]</scope>
    <source>
        <strain evidence="2 3">NIPH 899</strain>
    </source>
</reference>
<dbReference type="PATRIC" id="fig|1217710.3.peg.3364"/>
<dbReference type="EMBL" id="APPE01000087">
    <property type="protein sequence ID" value="ENU97281.1"/>
    <property type="molecule type" value="Genomic_DNA"/>
</dbReference>
<sequence>MIKGIRGAQISARWAALLFLAASPAAFALPTGYVMDIQMVPALCSLDPAYSKKRKCLEGYSLNISGLYPQTTSTHCTTTSSAKLPPLQAKVVARIMPDENTRALLWHNIGGCIPMNATQYFRTVINHADRLKVPEELTEQESHTVSIDMLRSKFLKINPQLPSTALRFNCHQTRASSLLTSIQVCYNANGGYKGCPANIINTCPKTVTIKGTY</sequence>
<organism evidence="2 3">
    <name type="scientific">Acinetobacter variabilis</name>
    <dbReference type="NCBI Taxonomy" id="70346"/>
    <lineage>
        <taxon>Bacteria</taxon>
        <taxon>Pseudomonadati</taxon>
        <taxon>Pseudomonadota</taxon>
        <taxon>Gammaproteobacteria</taxon>
        <taxon>Moraxellales</taxon>
        <taxon>Moraxellaceae</taxon>
        <taxon>Acinetobacter</taxon>
    </lineage>
</organism>
<dbReference type="GO" id="GO:0003723">
    <property type="term" value="F:RNA binding"/>
    <property type="evidence" value="ECO:0007669"/>
    <property type="project" value="InterPro"/>
</dbReference>